<dbReference type="GO" id="GO:0006729">
    <property type="term" value="P:tetrahydrobiopterin biosynthetic process"/>
    <property type="evidence" value="ECO:0007669"/>
    <property type="project" value="UniProtKB-KW"/>
</dbReference>
<evidence type="ECO:0000256" key="3">
    <source>
        <dbReference type="ARBA" id="ARBA00009164"/>
    </source>
</evidence>
<evidence type="ECO:0000256" key="1">
    <source>
        <dbReference type="ARBA" id="ARBA00001947"/>
    </source>
</evidence>
<dbReference type="Proteomes" id="UP001210925">
    <property type="component" value="Unassembled WGS sequence"/>
</dbReference>
<keyword evidence="6" id="KW-0862">Zinc</keyword>
<dbReference type="PANTHER" id="PTHR12589">
    <property type="entry name" value="PYRUVOYL TETRAHYDROBIOPTERIN SYNTHASE"/>
    <property type="match status" value="1"/>
</dbReference>
<protein>
    <recommendedName>
        <fullName evidence="4">6-pyruvoyltetrahydropterin synthase</fullName>
        <ecNumber evidence="4">4.2.3.12</ecNumber>
    </recommendedName>
</protein>
<reference evidence="9" key="1">
    <citation type="submission" date="2020-05" db="EMBL/GenBank/DDBJ databases">
        <title>Phylogenomic resolution of chytrid fungi.</title>
        <authorList>
            <person name="Stajich J.E."/>
            <person name="Amses K."/>
            <person name="Simmons R."/>
            <person name="Seto K."/>
            <person name="Myers J."/>
            <person name="Bonds A."/>
            <person name="Quandt C.A."/>
            <person name="Barry K."/>
            <person name="Liu P."/>
            <person name="Grigoriev I."/>
            <person name="Longcore J.E."/>
            <person name="James T.Y."/>
        </authorList>
    </citation>
    <scope>NUCLEOTIDE SEQUENCE</scope>
    <source>
        <strain evidence="9">PLAUS21</strain>
    </source>
</reference>
<dbReference type="GO" id="GO:0003874">
    <property type="term" value="F:6-pyruvoyltetrahydropterin synthase activity"/>
    <property type="evidence" value="ECO:0007669"/>
    <property type="project" value="UniProtKB-EC"/>
</dbReference>
<dbReference type="AlphaFoldDB" id="A0AAD5UIA8"/>
<keyword evidence="5" id="KW-0479">Metal-binding</keyword>
<evidence type="ECO:0000256" key="8">
    <source>
        <dbReference type="ARBA" id="ARBA00023239"/>
    </source>
</evidence>
<organism evidence="9 10">
    <name type="scientific">Boothiomyces macroporosus</name>
    <dbReference type="NCBI Taxonomy" id="261099"/>
    <lineage>
        <taxon>Eukaryota</taxon>
        <taxon>Fungi</taxon>
        <taxon>Fungi incertae sedis</taxon>
        <taxon>Chytridiomycota</taxon>
        <taxon>Chytridiomycota incertae sedis</taxon>
        <taxon>Chytridiomycetes</taxon>
        <taxon>Rhizophydiales</taxon>
        <taxon>Terramycetaceae</taxon>
        <taxon>Boothiomyces</taxon>
    </lineage>
</organism>
<keyword evidence="10" id="KW-1185">Reference proteome</keyword>
<evidence type="ECO:0000256" key="5">
    <source>
        <dbReference type="ARBA" id="ARBA00022723"/>
    </source>
</evidence>
<dbReference type="InterPro" id="IPR038418">
    <property type="entry name" value="6-PTP_synth/QueD_sf"/>
</dbReference>
<dbReference type="Gene3D" id="3.30.479.10">
    <property type="entry name" value="6-pyruvoyl tetrahydropterin synthase/QueD"/>
    <property type="match status" value="1"/>
</dbReference>
<evidence type="ECO:0000256" key="2">
    <source>
        <dbReference type="ARBA" id="ARBA00005126"/>
    </source>
</evidence>
<dbReference type="InterPro" id="IPR007115">
    <property type="entry name" value="6-PTP_synth/QueD"/>
</dbReference>
<dbReference type="Pfam" id="PF01242">
    <property type="entry name" value="PTPS"/>
    <property type="match status" value="1"/>
</dbReference>
<dbReference type="EMBL" id="JADGKB010000023">
    <property type="protein sequence ID" value="KAJ3258862.1"/>
    <property type="molecule type" value="Genomic_DNA"/>
</dbReference>
<evidence type="ECO:0000256" key="7">
    <source>
        <dbReference type="ARBA" id="ARBA00023007"/>
    </source>
</evidence>
<dbReference type="PANTHER" id="PTHR12589:SF7">
    <property type="entry name" value="6-PYRUVOYL TETRAHYDROBIOPTERIN SYNTHASE"/>
    <property type="match status" value="1"/>
</dbReference>
<gene>
    <name evidence="9" type="ORF">HK103_003244</name>
</gene>
<comment type="cofactor">
    <cofactor evidence="1">
        <name>Zn(2+)</name>
        <dbReference type="ChEBI" id="CHEBI:29105"/>
    </cofactor>
</comment>
<dbReference type="SUPFAM" id="SSF55620">
    <property type="entry name" value="Tetrahydrobiopterin biosynthesis enzymes-like"/>
    <property type="match status" value="1"/>
</dbReference>
<accession>A0AAD5UIA8</accession>
<evidence type="ECO:0000313" key="9">
    <source>
        <dbReference type="EMBL" id="KAJ3258862.1"/>
    </source>
</evidence>
<comment type="similarity">
    <text evidence="3">Belongs to the PTPS family.</text>
</comment>
<dbReference type="GO" id="GO:0005739">
    <property type="term" value="C:mitochondrion"/>
    <property type="evidence" value="ECO:0007669"/>
    <property type="project" value="TreeGrafter"/>
</dbReference>
<proteinExistence type="inferred from homology"/>
<dbReference type="FunFam" id="3.30.479.10:FF:000003">
    <property type="entry name" value="6-pyruvoyl tetrahydrobiopterin synthase"/>
    <property type="match status" value="1"/>
</dbReference>
<evidence type="ECO:0000313" key="10">
    <source>
        <dbReference type="Proteomes" id="UP001210925"/>
    </source>
</evidence>
<dbReference type="GO" id="GO:0046872">
    <property type="term" value="F:metal ion binding"/>
    <property type="evidence" value="ECO:0007669"/>
    <property type="project" value="UniProtKB-KW"/>
</dbReference>
<evidence type="ECO:0000256" key="6">
    <source>
        <dbReference type="ARBA" id="ARBA00022833"/>
    </source>
</evidence>
<keyword evidence="8" id="KW-0456">Lyase</keyword>
<keyword evidence="7" id="KW-0783">Tetrahydrobiopterin biosynthesis</keyword>
<comment type="pathway">
    <text evidence="2">Cofactor biosynthesis; tetrahydrobiopterin biosynthesis; tetrahydrobiopterin from 7,8-dihydroneopterin triphosphate: step 1/3.</text>
</comment>
<evidence type="ECO:0000256" key="4">
    <source>
        <dbReference type="ARBA" id="ARBA00013100"/>
    </source>
</evidence>
<dbReference type="EC" id="4.2.3.12" evidence="4"/>
<sequence>MPISYITRTLTFCSGHRLHSPHLSEKENLEIFGKCNSPNGHVHVTIRGHIDPVNGMVMNLTELREYMEAAIHDQLDHKNIDKDVPYFKETTSTAENVAVFIWNEMVKVLPKDRDYELYKVVLHETDNNVVTYMGEQ</sequence>
<comment type="caution">
    <text evidence="9">The sequence shown here is derived from an EMBL/GenBank/DDBJ whole genome shotgun (WGS) entry which is preliminary data.</text>
</comment>
<name>A0AAD5UIA8_9FUNG</name>